<evidence type="ECO:0000313" key="1">
    <source>
        <dbReference type="EMBL" id="VDM18399.1"/>
    </source>
</evidence>
<organism evidence="3">
    <name type="scientific">Hydatigena taeniaeformis</name>
    <name type="common">Feline tapeworm</name>
    <name type="synonym">Taenia taeniaeformis</name>
    <dbReference type="NCBI Taxonomy" id="6205"/>
    <lineage>
        <taxon>Eukaryota</taxon>
        <taxon>Metazoa</taxon>
        <taxon>Spiralia</taxon>
        <taxon>Lophotrochozoa</taxon>
        <taxon>Platyhelminthes</taxon>
        <taxon>Cestoda</taxon>
        <taxon>Eucestoda</taxon>
        <taxon>Cyclophyllidea</taxon>
        <taxon>Taeniidae</taxon>
        <taxon>Hydatigera</taxon>
    </lineage>
</organism>
<gene>
    <name evidence="1" type="ORF">TTAC_LOCUS1688</name>
</gene>
<proteinExistence type="predicted"/>
<name>A0A0R3WLR3_HYDTA</name>
<keyword evidence="2" id="KW-1185">Reference proteome</keyword>
<accession>A0A0R3WLR3</accession>
<dbReference type="AlphaFoldDB" id="A0A0R3WLR3"/>
<reference evidence="1 2" key="2">
    <citation type="submission" date="2018-11" db="EMBL/GenBank/DDBJ databases">
        <authorList>
            <consortium name="Pathogen Informatics"/>
        </authorList>
    </citation>
    <scope>NUCLEOTIDE SEQUENCE [LARGE SCALE GENOMIC DNA]</scope>
</reference>
<protein>
    <submittedName>
        <fullName evidence="1 3">Uncharacterized protein</fullName>
    </submittedName>
</protein>
<sequence>MASSLIRPASSLCYLMLSADIYVPQHLLVQCLHRGKVKWLPSFIVSVGSKGLLSFERP</sequence>
<dbReference type="WBParaSite" id="TTAC_0000170101-mRNA-1">
    <property type="protein sequence ID" value="TTAC_0000170101-mRNA-1"/>
    <property type="gene ID" value="TTAC_0000170101"/>
</dbReference>
<evidence type="ECO:0000313" key="3">
    <source>
        <dbReference type="WBParaSite" id="TTAC_0000170101-mRNA-1"/>
    </source>
</evidence>
<reference evidence="3" key="1">
    <citation type="submission" date="2017-02" db="UniProtKB">
        <authorList>
            <consortium name="WormBaseParasite"/>
        </authorList>
    </citation>
    <scope>IDENTIFICATION</scope>
</reference>
<dbReference type="Proteomes" id="UP000274429">
    <property type="component" value="Unassembled WGS sequence"/>
</dbReference>
<dbReference type="EMBL" id="UYWX01000449">
    <property type="protein sequence ID" value="VDM18399.1"/>
    <property type="molecule type" value="Genomic_DNA"/>
</dbReference>
<evidence type="ECO:0000313" key="2">
    <source>
        <dbReference type="Proteomes" id="UP000274429"/>
    </source>
</evidence>